<sequence length="364" mass="39946">MDNPYNQPGSGPNGHPMPTYGPQDDEYTYVSGFGFVPTPPDVAEKQSLRSHGSALGITFVIYLLFLSFAPRIITLFFAALLKNAMITSDGLLVAHPAVYQIINIVISVVVYLVPFLFIYRLSVKEKRHNVYPMRVTSRGIMILSIPVSLAIAMVSMVGTNVLIELSSLLGVNASSELAVVPPAEPVALTLFIINMTVVPAVMEELVFRGVIMQSLRKFSDPMALFVSASLFSLAHMSFVKIPYTFLLGLCLGYFVMRTGSLLTGMLIHFANNAYVLAVKLVGSNMPSAVVPIFENIMSIVLIIVGFVALLLLINRYDNMFTLRPNHGYLRVYEQLRSFAAAPAMAIAVIMLVMLISYPYFVAIG</sequence>
<dbReference type="EMBL" id="JACRTC010000004">
    <property type="protein sequence ID" value="MBC8570628.1"/>
    <property type="molecule type" value="Genomic_DNA"/>
</dbReference>
<feature type="transmembrane region" description="Helical" evidence="1">
    <location>
        <begin position="183"/>
        <end position="202"/>
    </location>
</feature>
<feature type="transmembrane region" description="Helical" evidence="1">
    <location>
        <begin position="140"/>
        <end position="163"/>
    </location>
</feature>
<keyword evidence="1" id="KW-0812">Transmembrane</keyword>
<dbReference type="GO" id="GO:0008237">
    <property type="term" value="F:metallopeptidase activity"/>
    <property type="evidence" value="ECO:0007669"/>
    <property type="project" value="UniProtKB-KW"/>
</dbReference>
<evidence type="ECO:0000313" key="4">
    <source>
        <dbReference type="Proteomes" id="UP000660861"/>
    </source>
</evidence>
<evidence type="ECO:0000313" key="3">
    <source>
        <dbReference type="EMBL" id="MBC8570628.1"/>
    </source>
</evidence>
<keyword evidence="3" id="KW-0482">Metalloprotease</keyword>
<accession>A0A926EBA0</accession>
<reference evidence="3" key="1">
    <citation type="submission" date="2020-08" db="EMBL/GenBank/DDBJ databases">
        <title>Genome public.</title>
        <authorList>
            <person name="Liu C."/>
            <person name="Sun Q."/>
        </authorList>
    </citation>
    <scope>NUCLEOTIDE SEQUENCE</scope>
    <source>
        <strain evidence="3">NSJ-54</strain>
    </source>
</reference>
<keyword evidence="4" id="KW-1185">Reference proteome</keyword>
<dbReference type="GO" id="GO:0004175">
    <property type="term" value="F:endopeptidase activity"/>
    <property type="evidence" value="ECO:0007669"/>
    <property type="project" value="UniProtKB-ARBA"/>
</dbReference>
<dbReference type="Proteomes" id="UP000660861">
    <property type="component" value="Unassembled WGS sequence"/>
</dbReference>
<keyword evidence="3" id="KW-0378">Hydrolase</keyword>
<keyword evidence="1" id="KW-1133">Transmembrane helix</keyword>
<feature type="domain" description="CAAX prenyl protease 2/Lysostaphin resistance protein A-like" evidence="2">
    <location>
        <begin position="187"/>
        <end position="273"/>
    </location>
</feature>
<dbReference type="PANTHER" id="PTHR36435:SF1">
    <property type="entry name" value="CAAX AMINO TERMINAL PROTEASE FAMILY PROTEIN"/>
    <property type="match status" value="1"/>
</dbReference>
<name>A0A926EBA0_9FIRM</name>
<protein>
    <submittedName>
        <fullName evidence="3">CPBP family intramembrane metalloprotease</fullName>
    </submittedName>
</protein>
<dbReference type="AlphaFoldDB" id="A0A926EBA0"/>
<dbReference type="PANTHER" id="PTHR36435">
    <property type="entry name" value="SLR1288 PROTEIN"/>
    <property type="match status" value="1"/>
</dbReference>
<comment type="caution">
    <text evidence="3">The sequence shown here is derived from an EMBL/GenBank/DDBJ whole genome shotgun (WGS) entry which is preliminary data.</text>
</comment>
<evidence type="ECO:0000259" key="2">
    <source>
        <dbReference type="Pfam" id="PF02517"/>
    </source>
</evidence>
<dbReference type="Pfam" id="PF02517">
    <property type="entry name" value="Rce1-like"/>
    <property type="match status" value="1"/>
</dbReference>
<gene>
    <name evidence="3" type="ORF">H8709_07255</name>
</gene>
<dbReference type="GO" id="GO:0080120">
    <property type="term" value="P:CAAX-box protein maturation"/>
    <property type="evidence" value="ECO:0007669"/>
    <property type="project" value="UniProtKB-ARBA"/>
</dbReference>
<dbReference type="InterPro" id="IPR052710">
    <property type="entry name" value="CAAX_protease"/>
</dbReference>
<feature type="transmembrane region" description="Helical" evidence="1">
    <location>
        <begin position="245"/>
        <end position="267"/>
    </location>
</feature>
<proteinExistence type="predicted"/>
<feature type="transmembrane region" description="Helical" evidence="1">
    <location>
        <begin position="54"/>
        <end position="77"/>
    </location>
</feature>
<dbReference type="InterPro" id="IPR003675">
    <property type="entry name" value="Rce1/LyrA-like_dom"/>
</dbReference>
<keyword evidence="3" id="KW-0645">Protease</keyword>
<evidence type="ECO:0000256" key="1">
    <source>
        <dbReference type="SAM" id="Phobius"/>
    </source>
</evidence>
<dbReference type="RefSeq" id="WP_262397725.1">
    <property type="nucleotide sequence ID" value="NZ_JACRTC010000004.1"/>
</dbReference>
<feature type="transmembrane region" description="Helical" evidence="1">
    <location>
        <begin position="337"/>
        <end position="360"/>
    </location>
</feature>
<keyword evidence="1" id="KW-0472">Membrane</keyword>
<feature type="transmembrane region" description="Helical" evidence="1">
    <location>
        <begin position="299"/>
        <end position="316"/>
    </location>
</feature>
<organism evidence="3 4">
    <name type="scientific">Zongyangia hominis</name>
    <dbReference type="NCBI Taxonomy" id="2763677"/>
    <lineage>
        <taxon>Bacteria</taxon>
        <taxon>Bacillati</taxon>
        <taxon>Bacillota</taxon>
        <taxon>Clostridia</taxon>
        <taxon>Eubacteriales</taxon>
        <taxon>Oscillospiraceae</taxon>
        <taxon>Zongyangia</taxon>
    </lineage>
</organism>
<feature type="transmembrane region" description="Helical" evidence="1">
    <location>
        <begin position="97"/>
        <end position="119"/>
    </location>
</feature>